<dbReference type="NCBIfam" id="TIGR02887">
    <property type="entry name" value="spore_ger_x_C"/>
    <property type="match status" value="1"/>
</dbReference>
<evidence type="ECO:0000256" key="7">
    <source>
        <dbReference type="ARBA" id="ARBA00023288"/>
    </source>
</evidence>
<evidence type="ECO:0000256" key="2">
    <source>
        <dbReference type="ARBA" id="ARBA00007886"/>
    </source>
</evidence>
<evidence type="ECO:0000256" key="1">
    <source>
        <dbReference type="ARBA" id="ARBA00004635"/>
    </source>
</evidence>
<comment type="subcellular location">
    <subcellularLocation>
        <location evidence="1">Membrane</location>
        <topology evidence="1">Lipid-anchor</topology>
    </subcellularLocation>
</comment>
<dbReference type="GO" id="GO:0009847">
    <property type="term" value="P:spore germination"/>
    <property type="evidence" value="ECO:0007669"/>
    <property type="project" value="InterPro"/>
</dbReference>
<evidence type="ECO:0000256" key="6">
    <source>
        <dbReference type="ARBA" id="ARBA00023139"/>
    </source>
</evidence>
<dbReference type="GO" id="GO:0016020">
    <property type="term" value="C:membrane"/>
    <property type="evidence" value="ECO:0007669"/>
    <property type="project" value="UniProtKB-SubCell"/>
</dbReference>
<keyword evidence="7" id="KW-0449">Lipoprotein</keyword>
<evidence type="ECO:0000313" key="11">
    <source>
        <dbReference type="Proteomes" id="UP000441585"/>
    </source>
</evidence>
<evidence type="ECO:0000259" key="9">
    <source>
        <dbReference type="Pfam" id="PF25198"/>
    </source>
</evidence>
<feature type="domain" description="Spore germination protein N-terminal" evidence="9">
    <location>
        <begin position="20"/>
        <end position="196"/>
    </location>
</feature>
<evidence type="ECO:0000256" key="5">
    <source>
        <dbReference type="ARBA" id="ARBA00023136"/>
    </source>
</evidence>
<dbReference type="PANTHER" id="PTHR35789">
    <property type="entry name" value="SPORE GERMINATION PROTEIN B3"/>
    <property type="match status" value="1"/>
</dbReference>
<name>A0A6I2M325_9BACI</name>
<comment type="caution">
    <text evidence="10">The sequence shown here is derived from an EMBL/GenBank/DDBJ whole genome shotgun (WGS) entry which is preliminary data.</text>
</comment>
<keyword evidence="3" id="KW-0309">Germination</keyword>
<dbReference type="Proteomes" id="UP000441585">
    <property type="component" value="Unassembled WGS sequence"/>
</dbReference>
<comment type="similarity">
    <text evidence="2">Belongs to the GerABKC lipoprotein family.</text>
</comment>
<keyword evidence="5" id="KW-0472">Membrane</keyword>
<dbReference type="InterPro" id="IPR008844">
    <property type="entry name" value="Spore_GerAC-like"/>
</dbReference>
<gene>
    <name evidence="10" type="ORF">GJU41_00320</name>
</gene>
<evidence type="ECO:0000256" key="4">
    <source>
        <dbReference type="ARBA" id="ARBA00022729"/>
    </source>
</evidence>
<feature type="domain" description="Spore germination GerAC-like C-terminal" evidence="8">
    <location>
        <begin position="222"/>
        <end position="387"/>
    </location>
</feature>
<dbReference type="EMBL" id="WKKF01000001">
    <property type="protein sequence ID" value="MRX52399.1"/>
    <property type="molecule type" value="Genomic_DNA"/>
</dbReference>
<dbReference type="Pfam" id="PF05504">
    <property type="entry name" value="Spore_GerAC"/>
    <property type="match status" value="1"/>
</dbReference>
<organism evidence="10 11">
    <name type="scientific">Metabacillus idriensis</name>
    <dbReference type="NCBI Taxonomy" id="324768"/>
    <lineage>
        <taxon>Bacteria</taxon>
        <taxon>Bacillati</taxon>
        <taxon>Bacillota</taxon>
        <taxon>Bacilli</taxon>
        <taxon>Bacillales</taxon>
        <taxon>Bacillaceae</taxon>
        <taxon>Metabacillus</taxon>
    </lineage>
</organism>
<protein>
    <submittedName>
        <fullName evidence="10">Ger(X)C family spore germination protein</fullName>
    </submittedName>
</protein>
<dbReference type="PROSITE" id="PS51257">
    <property type="entry name" value="PROKAR_LIPOPROTEIN"/>
    <property type="match status" value="1"/>
</dbReference>
<keyword evidence="6" id="KW-0564">Palmitate</keyword>
<evidence type="ECO:0000313" key="10">
    <source>
        <dbReference type="EMBL" id="MRX52399.1"/>
    </source>
</evidence>
<dbReference type="InterPro" id="IPR038501">
    <property type="entry name" value="Spore_GerAC_C_sf"/>
</dbReference>
<dbReference type="Gene3D" id="3.30.300.210">
    <property type="entry name" value="Nutrient germinant receptor protein C, domain 3"/>
    <property type="match status" value="1"/>
</dbReference>
<keyword evidence="4" id="KW-0732">Signal</keyword>
<evidence type="ECO:0000256" key="3">
    <source>
        <dbReference type="ARBA" id="ARBA00022544"/>
    </source>
</evidence>
<dbReference type="InterPro" id="IPR046953">
    <property type="entry name" value="Spore_GerAC-like_C"/>
</dbReference>
<dbReference type="AlphaFoldDB" id="A0A6I2M325"/>
<dbReference type="InterPro" id="IPR057336">
    <property type="entry name" value="GerAC_N"/>
</dbReference>
<reference evidence="10 11" key="1">
    <citation type="submission" date="2019-11" db="EMBL/GenBank/DDBJ databases">
        <title>Bacillus idriensis genome.</title>
        <authorList>
            <person name="Konopka E.N."/>
            <person name="Newman J.D."/>
        </authorList>
    </citation>
    <scope>NUCLEOTIDE SEQUENCE [LARGE SCALE GENOMIC DNA]</scope>
    <source>
        <strain evidence="10 11">DSM 19097</strain>
    </source>
</reference>
<dbReference type="PANTHER" id="PTHR35789:SF1">
    <property type="entry name" value="SPORE GERMINATION PROTEIN B3"/>
    <property type="match status" value="1"/>
</dbReference>
<evidence type="ECO:0000259" key="8">
    <source>
        <dbReference type="Pfam" id="PF05504"/>
    </source>
</evidence>
<accession>A0A6I2M325</accession>
<proteinExistence type="inferred from homology"/>
<dbReference type="RefSeq" id="WP_154317803.1">
    <property type="nucleotide sequence ID" value="NZ_CAJFZX010000002.1"/>
</dbReference>
<sequence length="393" mass="43722">MKKIAMMICFVLFMSGCGTQKELNELALILSLGVDVHGGSGYQVTLQIADPSEIISITGATSGTTSIPIVNYTGIGPTFIEALEDAAKQVSRSTFYTHVALIVIGQDLAERGIFPLLDILEREPEIRENIPIVIGNQASAFQVLNSLTMINKLPAFSIKGKLKMNEESFGNTMTVSIKEFLIKKDSEEGYPIVSGVKTPDYTEKTSQKVNLEQAAPKSSLVSGLAVFDQEGKFLYWLEEEQKRSVLFLENRIQQTFITLPCDDENSTTIKVTYAKVKKKASMTGDHIKLSAKIKAEAEIDGLGCENQKMIKKRTITDFEKELEGLIEQEILASIKEAQDRQTDIYGFGETIYRQNPEQWKKLKDQWEELFSGADVDVHAEAEIKRTGNITNSN</sequence>
<dbReference type="Pfam" id="PF25198">
    <property type="entry name" value="Spore_GerAC_N"/>
    <property type="match status" value="1"/>
</dbReference>
<keyword evidence="11" id="KW-1185">Reference proteome</keyword>